<proteinExistence type="predicted"/>
<feature type="compositionally biased region" description="Polar residues" evidence="1">
    <location>
        <begin position="804"/>
        <end position="826"/>
    </location>
</feature>
<feature type="region of interest" description="Disordered" evidence="1">
    <location>
        <begin position="313"/>
        <end position="343"/>
    </location>
</feature>
<feature type="region of interest" description="Disordered" evidence="1">
    <location>
        <begin position="636"/>
        <end position="675"/>
    </location>
</feature>
<feature type="region of interest" description="Disordered" evidence="1">
    <location>
        <begin position="368"/>
        <end position="457"/>
    </location>
</feature>
<feature type="region of interest" description="Disordered" evidence="1">
    <location>
        <begin position="234"/>
        <end position="253"/>
    </location>
</feature>
<feature type="compositionally biased region" description="Basic and acidic residues" evidence="1">
    <location>
        <begin position="22"/>
        <end position="35"/>
    </location>
</feature>
<dbReference type="EMBL" id="JBBPBF010000029">
    <property type="protein sequence ID" value="KAK7608456.1"/>
    <property type="molecule type" value="Genomic_DNA"/>
</dbReference>
<dbReference type="Gene3D" id="3.30.160.60">
    <property type="entry name" value="Classic Zinc Finger"/>
    <property type="match status" value="1"/>
</dbReference>
<sequence>MPTQFPTSCESSWSQPQPDTEASPKIEPHKRDGTRSRLLPGNLHGWFDSRDLPPFFGASDLESPVPLRKPGLDYGLELNYDHEKTAEGLHRHPRVKSSPIGHGKGFRMMSDAPQNAGLGHLPTPNPSPDMGQGIPPVDATESQDRFLRKHRQTFKEAEGKNVSNVNSPDPQQKRIFAEWPVSRFSRWRRPVTKSVLRTPKYDAGGNESAGEPVASNFDARDPSIDLFRAGDGFFSQSFSPRPPSNDGSMRVETSTPPMANSNWDIAKQMTLANTNVGRSPSRSHPHQMLGISTKEIAGRIFTDFETDLFYEEDQSEYEDSSEGTSESDGSPSCESNIDNSPIKLESGDEIQNEQETSAHRSLLKQWQELATSRGSTSQSPASGNHGARIPSTSTTSNKRGRESSKGQKRRNNDEGDGSGGKKRRDNNVLDSSSSENTEKKLACPYHKRSRGGTPKAPSCVYPGFSSVSRLKEHLHRVHRRPTACPRCYARFESQDGLDTHINQPTRCLEARYHQNIEGFGVDQERQLRCKKRVAGVKSEEEKWRAIYRILFPDDAEIPSPYQDSGDSTASRPIDFSRWEQTLLDELPRIFRQTLEDTLNRDMQAIEQTLRNQVPGIIRNLREQLFAAFVSDTQGPIQDLTPFEDSQADQRQHSTGPRLETVGSETNRLSGGLPTADQTPEALEIRMGSTLELHTAPVDLVPQPLTIDGVSIRADEVNFNWANAPATQTQNPSLNSTSESTGLGNNDNTPITPPDDPADARLLKNSGALQPTRPFSRFGGCGSFQNDLNLSPEVIRTPSELPEHSIQSSTQAVTNTTQEASAVSTPSGLVPSADLTDDLGSLSEFASFLDDGRAFSGMNDFKAEYWRNF</sequence>
<organism evidence="2 3">
    <name type="scientific">Phyllosticta paracitricarpa</name>
    <dbReference type="NCBI Taxonomy" id="2016321"/>
    <lineage>
        <taxon>Eukaryota</taxon>
        <taxon>Fungi</taxon>
        <taxon>Dikarya</taxon>
        <taxon>Ascomycota</taxon>
        <taxon>Pezizomycotina</taxon>
        <taxon>Dothideomycetes</taxon>
        <taxon>Dothideomycetes incertae sedis</taxon>
        <taxon>Botryosphaeriales</taxon>
        <taxon>Phyllostictaceae</taxon>
        <taxon>Phyllosticta</taxon>
    </lineage>
</organism>
<feature type="compositionally biased region" description="Low complexity" evidence="1">
    <location>
        <begin position="322"/>
        <end position="332"/>
    </location>
</feature>
<accession>A0ABR1N375</accession>
<keyword evidence="3" id="KW-1185">Reference proteome</keyword>
<feature type="compositionally biased region" description="Polar residues" evidence="1">
    <location>
        <begin position="368"/>
        <end position="382"/>
    </location>
</feature>
<dbReference type="Proteomes" id="UP001367316">
    <property type="component" value="Unassembled WGS sequence"/>
</dbReference>
<gene>
    <name evidence="2" type="ORF">JOL62DRAFT_222566</name>
</gene>
<dbReference type="PANTHER" id="PTHR38166">
    <property type="entry name" value="C2H2-TYPE DOMAIN-CONTAINING PROTEIN-RELATED"/>
    <property type="match status" value="1"/>
</dbReference>
<name>A0ABR1N375_9PEZI</name>
<comment type="caution">
    <text evidence="2">The sequence shown here is derived from an EMBL/GenBank/DDBJ whole genome shotgun (WGS) entry which is preliminary data.</text>
</comment>
<feature type="region of interest" description="Disordered" evidence="1">
    <location>
        <begin position="722"/>
        <end position="757"/>
    </location>
</feature>
<feature type="compositionally biased region" description="Polar residues" evidence="1">
    <location>
        <begin position="1"/>
        <end position="20"/>
    </location>
</feature>
<evidence type="ECO:0000313" key="2">
    <source>
        <dbReference type="EMBL" id="KAK7608456.1"/>
    </source>
</evidence>
<reference evidence="2 3" key="1">
    <citation type="submission" date="2024-04" db="EMBL/GenBank/DDBJ databases">
        <title>Phyllosticta paracitricarpa is synonymous to the EU quarantine fungus P. citricarpa based on phylogenomic analyses.</title>
        <authorList>
            <consortium name="Lawrence Berkeley National Laboratory"/>
            <person name="Van ingen-buijs V.A."/>
            <person name="Van westerhoven A.C."/>
            <person name="Haridas S."/>
            <person name="Skiadas P."/>
            <person name="Martin F."/>
            <person name="Groenewald J.Z."/>
            <person name="Crous P.W."/>
            <person name="Seidl M.F."/>
        </authorList>
    </citation>
    <scope>NUCLEOTIDE SEQUENCE [LARGE SCALE GENOMIC DNA]</scope>
    <source>
        <strain evidence="2 3">CBS 141358</strain>
    </source>
</reference>
<feature type="region of interest" description="Disordered" evidence="1">
    <location>
        <begin position="1"/>
        <end position="39"/>
    </location>
</feature>
<protein>
    <recommendedName>
        <fullName evidence="4">C2H2-type domain-containing protein</fullName>
    </recommendedName>
</protein>
<feature type="compositionally biased region" description="Polar residues" evidence="1">
    <location>
        <begin position="724"/>
        <end position="743"/>
    </location>
</feature>
<evidence type="ECO:0000256" key="1">
    <source>
        <dbReference type="SAM" id="MobiDB-lite"/>
    </source>
</evidence>
<evidence type="ECO:0008006" key="4">
    <source>
        <dbReference type="Google" id="ProtNLM"/>
    </source>
</evidence>
<feature type="compositionally biased region" description="Basic and acidic residues" evidence="1">
    <location>
        <begin position="399"/>
        <end position="413"/>
    </location>
</feature>
<feature type="region of interest" description="Disordered" evidence="1">
    <location>
        <begin position="799"/>
        <end position="829"/>
    </location>
</feature>
<evidence type="ECO:0000313" key="3">
    <source>
        <dbReference type="Proteomes" id="UP001367316"/>
    </source>
</evidence>
<dbReference type="PANTHER" id="PTHR38166:SF1">
    <property type="entry name" value="C2H2-TYPE DOMAIN-CONTAINING PROTEIN"/>
    <property type="match status" value="1"/>
</dbReference>